<evidence type="ECO:0000313" key="3">
    <source>
        <dbReference type="Proteomes" id="UP001147752"/>
    </source>
</evidence>
<organism evidence="2 3">
    <name type="scientific">Penicillium concentricum</name>
    <dbReference type="NCBI Taxonomy" id="293559"/>
    <lineage>
        <taxon>Eukaryota</taxon>
        <taxon>Fungi</taxon>
        <taxon>Dikarya</taxon>
        <taxon>Ascomycota</taxon>
        <taxon>Pezizomycotina</taxon>
        <taxon>Eurotiomycetes</taxon>
        <taxon>Eurotiomycetidae</taxon>
        <taxon>Eurotiales</taxon>
        <taxon>Aspergillaceae</taxon>
        <taxon>Penicillium</taxon>
    </lineage>
</organism>
<name>A0A9W9RIN4_9EURO</name>
<protein>
    <submittedName>
        <fullName evidence="2">Uncharacterized protein</fullName>
    </submittedName>
</protein>
<dbReference type="GeneID" id="81467002"/>
<evidence type="ECO:0000313" key="2">
    <source>
        <dbReference type="EMBL" id="KAJ5360905.1"/>
    </source>
</evidence>
<sequence>MATLPTLARSASRGSKHELSYASPLVVRVRGDQPDRESLERHDSKRRSRGFNDEDGKIGQDGRKRRSRGSSDDEGQLTEDNLHNEDLRVGGPYLCSIPTTSVVVPRDHPKFRLTCIEYDEGRELSKKILSVIDKYHLNQDDIGIRFSFLGRRSMIDPEPQPCLTLWIPANRETVDNTWLRCARELRGLLVSNGLASCSVEIADPIAFTPMKTFPVLQEDKIFQQWEPLLKELLGRLDLTSVRSIGCFRRGRSSEHLDCAPTVLILVDRNQDWTEAREKVVSILKTRRLQMVAVEIVMDRPVYQAPRRCEGISTGLLEGFRKNDGRTMATQSIASSQNHDGSGTLGCFVKLKHPSSDQWETFALTCWHMVVPPLADLSHRDKGVIKNWNKDGITPNRANNDIDRLLLVDHPTRLAYREQVSKMEEDIQDTERWQDYRSFQQLELDEALEVLSSPQRRRYEKTKADVKQQKVDIQALHDCFKGCRQLLGPVFAGSGFKQKNYDFENDSVDYPTHLDWALVNLSPARRPSNEFFDEKPSFIPERFAMHATLQSIDLHGQKVFMNGYRSGKSIGVYHALRVANIATNMEDGVVTTVTTLEYSISGVGGKLFSTPGDSGAMVGCKREAARGELQRLILGMVFAGFEKEGITRFTRADLLIDDIKEVTKARDIEVLWD</sequence>
<evidence type="ECO:0000256" key="1">
    <source>
        <dbReference type="SAM" id="MobiDB-lite"/>
    </source>
</evidence>
<dbReference type="Proteomes" id="UP001147752">
    <property type="component" value="Unassembled WGS sequence"/>
</dbReference>
<proteinExistence type="predicted"/>
<comment type="caution">
    <text evidence="2">The sequence shown here is derived from an EMBL/GenBank/DDBJ whole genome shotgun (WGS) entry which is preliminary data.</text>
</comment>
<reference evidence="2" key="1">
    <citation type="submission" date="2022-12" db="EMBL/GenBank/DDBJ databases">
        <authorList>
            <person name="Petersen C."/>
        </authorList>
    </citation>
    <scope>NUCLEOTIDE SEQUENCE</scope>
    <source>
        <strain evidence="2">IBT 3081</strain>
    </source>
</reference>
<gene>
    <name evidence="2" type="ORF">N7517_010096</name>
</gene>
<feature type="compositionally biased region" description="Basic and acidic residues" evidence="1">
    <location>
        <begin position="50"/>
        <end position="62"/>
    </location>
</feature>
<dbReference type="AlphaFoldDB" id="A0A9W9RIN4"/>
<accession>A0A9W9RIN4</accession>
<feature type="compositionally biased region" description="Basic and acidic residues" evidence="1">
    <location>
        <begin position="29"/>
        <end position="43"/>
    </location>
</feature>
<keyword evidence="3" id="KW-1185">Reference proteome</keyword>
<feature type="region of interest" description="Disordered" evidence="1">
    <location>
        <begin position="1"/>
        <end position="83"/>
    </location>
</feature>
<reference evidence="2" key="2">
    <citation type="journal article" date="2023" name="IMA Fungus">
        <title>Comparative genomic study of the Penicillium genus elucidates a diverse pangenome and 15 lateral gene transfer events.</title>
        <authorList>
            <person name="Petersen C."/>
            <person name="Sorensen T."/>
            <person name="Nielsen M.R."/>
            <person name="Sondergaard T.E."/>
            <person name="Sorensen J.L."/>
            <person name="Fitzpatrick D.A."/>
            <person name="Frisvad J.C."/>
            <person name="Nielsen K.L."/>
        </authorList>
    </citation>
    <scope>NUCLEOTIDE SEQUENCE</scope>
    <source>
        <strain evidence="2">IBT 3081</strain>
    </source>
</reference>
<dbReference type="RefSeq" id="XP_056576391.1">
    <property type="nucleotide sequence ID" value="XM_056727819.1"/>
</dbReference>
<dbReference type="OrthoDB" id="5424209at2759"/>
<dbReference type="EMBL" id="JAPZBT010000004">
    <property type="protein sequence ID" value="KAJ5360905.1"/>
    <property type="molecule type" value="Genomic_DNA"/>
</dbReference>